<gene>
    <name evidence="2" type="ORF">OOZ53_25965</name>
</gene>
<comment type="caution">
    <text evidence="2">The sequence shown here is derived from an EMBL/GenBank/DDBJ whole genome shotgun (WGS) entry which is preliminary data.</text>
</comment>
<evidence type="ECO:0000313" key="2">
    <source>
        <dbReference type="EMBL" id="MDA4848824.1"/>
    </source>
</evidence>
<keyword evidence="3" id="KW-1185">Reference proteome</keyword>
<name>A0ABT4VVT4_9HYPH</name>
<sequence>MFRTAIAITRLLMLGHNAGAATLSQTIHFPGASADVLYELYATSKGHRTVTGLPASYRTADGAESDRAQAGGTLDAFCFQPDMCALKARVLDVSSADGVHSITMAWWNFGWVSAIDPADMTIEGRGAPDSTLVLTFRDTLRGAQIELVHVNVPDFKVRIPNPDETEEVGPLSSIVNTHWNTLYWDGFRRNLAP</sequence>
<reference evidence="2" key="1">
    <citation type="submission" date="2022-11" db="EMBL/GenBank/DDBJ databases">
        <title>Hoeflea poritis sp. nov., isolated from scleractinian coral Porites lutea.</title>
        <authorList>
            <person name="Zhang G."/>
            <person name="Wei Q."/>
            <person name="Cai L."/>
        </authorList>
    </citation>
    <scope>NUCLEOTIDE SEQUENCE</scope>
    <source>
        <strain evidence="2">E7-10</strain>
    </source>
</reference>
<accession>A0ABT4VVT4</accession>
<dbReference type="RefSeq" id="WP_271092703.1">
    <property type="nucleotide sequence ID" value="NZ_JAPJZH010000034.1"/>
</dbReference>
<dbReference type="EMBL" id="JAPJZH010000034">
    <property type="protein sequence ID" value="MDA4848824.1"/>
    <property type="molecule type" value="Genomic_DNA"/>
</dbReference>
<feature type="chain" id="PRO_5045760826" evidence="1">
    <location>
        <begin position="21"/>
        <end position="193"/>
    </location>
</feature>
<organism evidence="2 3">
    <name type="scientific">Hoeflea poritis</name>
    <dbReference type="NCBI Taxonomy" id="2993659"/>
    <lineage>
        <taxon>Bacteria</taxon>
        <taxon>Pseudomonadati</taxon>
        <taxon>Pseudomonadota</taxon>
        <taxon>Alphaproteobacteria</taxon>
        <taxon>Hyphomicrobiales</taxon>
        <taxon>Rhizobiaceae</taxon>
        <taxon>Hoeflea</taxon>
    </lineage>
</organism>
<proteinExistence type="predicted"/>
<evidence type="ECO:0000313" key="3">
    <source>
        <dbReference type="Proteomes" id="UP001148313"/>
    </source>
</evidence>
<feature type="signal peptide" evidence="1">
    <location>
        <begin position="1"/>
        <end position="20"/>
    </location>
</feature>
<dbReference type="Proteomes" id="UP001148313">
    <property type="component" value="Unassembled WGS sequence"/>
</dbReference>
<evidence type="ECO:0000256" key="1">
    <source>
        <dbReference type="SAM" id="SignalP"/>
    </source>
</evidence>
<protein>
    <submittedName>
        <fullName evidence="2">Uncharacterized protein</fullName>
    </submittedName>
</protein>
<keyword evidence="1" id="KW-0732">Signal</keyword>